<dbReference type="EMBL" id="VSSQ01002111">
    <property type="protein sequence ID" value="MPM13382.1"/>
    <property type="molecule type" value="Genomic_DNA"/>
</dbReference>
<dbReference type="NCBIfam" id="TIGR03803">
    <property type="entry name" value="Gloeo_Verruco"/>
    <property type="match status" value="5"/>
</dbReference>
<name>A0A644XAZ8_9ZZZZ</name>
<evidence type="ECO:0000259" key="1">
    <source>
        <dbReference type="Pfam" id="PF18962"/>
    </source>
</evidence>
<protein>
    <recommendedName>
        <fullName evidence="1">Secretion system C-terminal sorting domain-containing protein</fullName>
    </recommendedName>
</protein>
<dbReference type="NCBIfam" id="TIGR04183">
    <property type="entry name" value="Por_Secre_tail"/>
    <property type="match status" value="1"/>
</dbReference>
<dbReference type="InterPro" id="IPR022519">
    <property type="entry name" value="Gloeo/Verruco_rpt"/>
</dbReference>
<gene>
    <name evidence="2" type="ORF">SDC9_59739</name>
</gene>
<accession>A0A644XAZ8</accession>
<evidence type="ECO:0000313" key="2">
    <source>
        <dbReference type="EMBL" id="MPM13382.1"/>
    </source>
</evidence>
<feature type="domain" description="Secretion system C-terminal sorting" evidence="1">
    <location>
        <begin position="410"/>
        <end position="481"/>
    </location>
</feature>
<dbReference type="InterPro" id="IPR011043">
    <property type="entry name" value="Gal_Oxase/kelch_b-propeller"/>
</dbReference>
<comment type="caution">
    <text evidence="2">The sequence shown here is derived from an EMBL/GenBank/DDBJ whole genome shotgun (WGS) entry which is preliminary data.</text>
</comment>
<dbReference type="InterPro" id="IPR026444">
    <property type="entry name" value="Secre_tail"/>
</dbReference>
<dbReference type="Pfam" id="PF18962">
    <property type="entry name" value="Por_Secre_tail"/>
    <property type="match status" value="1"/>
</dbReference>
<dbReference type="SUPFAM" id="SSF50965">
    <property type="entry name" value="Galactose oxidase, central domain"/>
    <property type="match status" value="1"/>
</dbReference>
<sequence length="483" mass="52887">MFEKFLFMKNSLFVAAFLIICGQAFSQGQFELWGSAWQGGANDHGTIFSYNPFSDTIIDRFDFYANTYNSGAFPYSSPTLASNGKLYGVTTRGGYYNCGALYEFDPNSHVFNLKADFQSATTGESPLFSMIQAADGNLYGTTNLGGTYNKGTLFRYNISTNSLTCLHNFDTLQGAYPGLILQLANGKLYGVSDEGGQYNKGTIFEFDLTNNQINILYEFDGYYHGAAPKSLVYYPPSDCFYGVTSSGGINNFKGTIFKYNINTDSLTVIRQCNNNDSIGYEPGGGLEIATDNKIYGLTASGTPNSRGALFRIDPATDSVSSLFMFESSANGGASSTTPMQASDGYLYGLTSNYATQSGGAIFMFDIFSDTYYQRSYFRLDDGVWPVFVKLVEVSSSTSVIDYNALLKCNVFPNPASDVLYLSLKDCTQHCITLMNNSGSTVFSTQSHSSGVLEINISTFSPGLYFLKIENAEGFVLKRVVVER</sequence>
<dbReference type="AlphaFoldDB" id="A0A644XAZ8"/>
<reference evidence="2" key="1">
    <citation type="submission" date="2019-08" db="EMBL/GenBank/DDBJ databases">
        <authorList>
            <person name="Kucharzyk K."/>
            <person name="Murdoch R.W."/>
            <person name="Higgins S."/>
            <person name="Loffler F."/>
        </authorList>
    </citation>
    <scope>NUCLEOTIDE SEQUENCE</scope>
</reference>
<proteinExistence type="predicted"/>
<organism evidence="2">
    <name type="scientific">bioreactor metagenome</name>
    <dbReference type="NCBI Taxonomy" id="1076179"/>
    <lineage>
        <taxon>unclassified sequences</taxon>
        <taxon>metagenomes</taxon>
        <taxon>ecological metagenomes</taxon>
    </lineage>
</organism>